<dbReference type="Pfam" id="PF00034">
    <property type="entry name" value="Cytochrom_C"/>
    <property type="match status" value="1"/>
</dbReference>
<evidence type="ECO:0000313" key="8">
    <source>
        <dbReference type="Proteomes" id="UP001161325"/>
    </source>
</evidence>
<sequence length="300" mass="31320">MPRVLKWGLAIVGVLVVVLGVAVGGAYALSSHRMAKRYTVADESVPVGTDSATLARGRHIAVTRGCADCHGADFGGATFIDGMPFARLSGSNLTTGKGGVASGMTVADWVRAVRHGVGREGRALLFMPSQEFNALSDADLGALVSYLQTVAPVDRTGPANAIGPIGRALYLAGKVPLVPAEVIDHTAPRKPSPAVGRTVEYGQYLAVGCTGCHGASFAGGPIPGTPPEFPAAANLTPHATGLAAWTEADFVRALRTGRRPDGRELKAEMPWKNFGKMTDDELAAIWMYLRTLPPQPTPKG</sequence>
<dbReference type="Proteomes" id="UP001161325">
    <property type="component" value="Unassembled WGS sequence"/>
</dbReference>
<dbReference type="InterPro" id="IPR036909">
    <property type="entry name" value="Cyt_c-like_dom_sf"/>
</dbReference>
<protein>
    <recommendedName>
        <fullName evidence="6">Cytochrome c domain-containing protein</fullName>
    </recommendedName>
</protein>
<evidence type="ECO:0000256" key="3">
    <source>
        <dbReference type="ARBA" id="ARBA00023004"/>
    </source>
</evidence>
<keyword evidence="3 4" id="KW-0408">Iron</keyword>
<dbReference type="RefSeq" id="WP_284352298.1">
    <property type="nucleotide sequence ID" value="NZ_BRXS01000007.1"/>
</dbReference>
<dbReference type="PANTHER" id="PTHR35008:SF4">
    <property type="entry name" value="BLL4482 PROTEIN"/>
    <property type="match status" value="1"/>
</dbReference>
<gene>
    <name evidence="7" type="ORF">rosag_43820</name>
</gene>
<evidence type="ECO:0000256" key="4">
    <source>
        <dbReference type="PROSITE-ProRule" id="PRU00433"/>
    </source>
</evidence>
<dbReference type="Pfam" id="PF13442">
    <property type="entry name" value="Cytochrome_CBB3"/>
    <property type="match status" value="1"/>
</dbReference>
<comment type="caution">
    <text evidence="7">The sequence shown here is derived from an EMBL/GenBank/DDBJ whole genome shotgun (WGS) entry which is preliminary data.</text>
</comment>
<keyword evidence="5" id="KW-0472">Membrane</keyword>
<keyword evidence="5" id="KW-0812">Transmembrane</keyword>
<dbReference type="PANTHER" id="PTHR35008">
    <property type="entry name" value="BLL4482 PROTEIN-RELATED"/>
    <property type="match status" value="1"/>
</dbReference>
<feature type="domain" description="Cytochrome c" evidence="6">
    <location>
        <begin position="191"/>
        <end position="293"/>
    </location>
</feature>
<dbReference type="GO" id="GO:0046872">
    <property type="term" value="F:metal ion binding"/>
    <property type="evidence" value="ECO:0007669"/>
    <property type="project" value="UniProtKB-KW"/>
</dbReference>
<evidence type="ECO:0000256" key="5">
    <source>
        <dbReference type="SAM" id="Phobius"/>
    </source>
</evidence>
<evidence type="ECO:0000313" key="7">
    <source>
        <dbReference type="EMBL" id="GLC27869.1"/>
    </source>
</evidence>
<dbReference type="PROSITE" id="PS51007">
    <property type="entry name" value="CYTC"/>
    <property type="match status" value="2"/>
</dbReference>
<keyword evidence="5" id="KW-1133">Transmembrane helix</keyword>
<keyword evidence="1 4" id="KW-0349">Heme</keyword>
<name>A0AA37VG36_9BACT</name>
<dbReference type="GO" id="GO:0020037">
    <property type="term" value="F:heme binding"/>
    <property type="evidence" value="ECO:0007669"/>
    <property type="project" value="InterPro"/>
</dbReference>
<keyword evidence="2 4" id="KW-0479">Metal-binding</keyword>
<dbReference type="EMBL" id="BRXS01000007">
    <property type="protein sequence ID" value="GLC27869.1"/>
    <property type="molecule type" value="Genomic_DNA"/>
</dbReference>
<dbReference type="Gene3D" id="1.10.760.10">
    <property type="entry name" value="Cytochrome c-like domain"/>
    <property type="match status" value="2"/>
</dbReference>
<feature type="transmembrane region" description="Helical" evidence="5">
    <location>
        <begin position="6"/>
        <end position="29"/>
    </location>
</feature>
<organism evidence="7 8">
    <name type="scientific">Roseisolibacter agri</name>
    <dbReference type="NCBI Taxonomy" id="2014610"/>
    <lineage>
        <taxon>Bacteria</taxon>
        <taxon>Pseudomonadati</taxon>
        <taxon>Gemmatimonadota</taxon>
        <taxon>Gemmatimonadia</taxon>
        <taxon>Gemmatimonadales</taxon>
        <taxon>Gemmatimonadaceae</taxon>
        <taxon>Roseisolibacter</taxon>
    </lineage>
</organism>
<keyword evidence="8" id="KW-1185">Reference proteome</keyword>
<accession>A0AA37VG36</accession>
<evidence type="ECO:0000256" key="2">
    <source>
        <dbReference type="ARBA" id="ARBA00022723"/>
    </source>
</evidence>
<dbReference type="AlphaFoldDB" id="A0AA37VG36"/>
<dbReference type="InterPro" id="IPR051459">
    <property type="entry name" value="Cytochrome_c-type_DH"/>
</dbReference>
<proteinExistence type="predicted"/>
<dbReference type="GO" id="GO:0009055">
    <property type="term" value="F:electron transfer activity"/>
    <property type="evidence" value="ECO:0007669"/>
    <property type="project" value="InterPro"/>
</dbReference>
<dbReference type="SUPFAM" id="SSF46626">
    <property type="entry name" value="Cytochrome c"/>
    <property type="match status" value="2"/>
</dbReference>
<evidence type="ECO:0000259" key="6">
    <source>
        <dbReference type="PROSITE" id="PS51007"/>
    </source>
</evidence>
<evidence type="ECO:0000256" key="1">
    <source>
        <dbReference type="ARBA" id="ARBA00022617"/>
    </source>
</evidence>
<feature type="domain" description="Cytochrome c" evidence="6">
    <location>
        <begin position="52"/>
        <end position="151"/>
    </location>
</feature>
<dbReference type="InterPro" id="IPR009056">
    <property type="entry name" value="Cyt_c-like_dom"/>
</dbReference>
<reference evidence="7" key="1">
    <citation type="submission" date="2022-08" db="EMBL/GenBank/DDBJ databases">
        <title>Draft genome sequencing of Roseisolibacter agri AW1220.</title>
        <authorList>
            <person name="Tobiishi Y."/>
            <person name="Tonouchi A."/>
        </authorList>
    </citation>
    <scope>NUCLEOTIDE SEQUENCE</scope>
    <source>
        <strain evidence="7">AW1220</strain>
    </source>
</reference>